<keyword evidence="2" id="KW-1185">Reference proteome</keyword>
<evidence type="ECO:0000313" key="2">
    <source>
        <dbReference type="Proteomes" id="UP001500897"/>
    </source>
</evidence>
<dbReference type="RefSeq" id="WP_344552327.1">
    <property type="nucleotide sequence ID" value="NZ_BAAANS010000016.1"/>
</dbReference>
<dbReference type="Proteomes" id="UP001500897">
    <property type="component" value="Unassembled WGS sequence"/>
</dbReference>
<name>A0ABN2WRE9_9ACTN</name>
<evidence type="ECO:0000313" key="1">
    <source>
        <dbReference type="EMBL" id="GAA2097565.1"/>
    </source>
</evidence>
<gene>
    <name evidence="1" type="ORF">GCM10009759_27790</name>
</gene>
<evidence type="ECO:0008006" key="3">
    <source>
        <dbReference type="Google" id="ProtNLM"/>
    </source>
</evidence>
<dbReference type="EMBL" id="BAAANS010000016">
    <property type="protein sequence ID" value="GAA2097565.1"/>
    <property type="molecule type" value="Genomic_DNA"/>
</dbReference>
<organism evidence="1 2">
    <name type="scientific">Kitasatospora saccharophila</name>
    <dbReference type="NCBI Taxonomy" id="407973"/>
    <lineage>
        <taxon>Bacteria</taxon>
        <taxon>Bacillati</taxon>
        <taxon>Actinomycetota</taxon>
        <taxon>Actinomycetes</taxon>
        <taxon>Kitasatosporales</taxon>
        <taxon>Streptomycetaceae</taxon>
        <taxon>Kitasatospora</taxon>
    </lineage>
</organism>
<protein>
    <recommendedName>
        <fullName evidence="3">HEAT repeat protein</fullName>
    </recommendedName>
</protein>
<reference evidence="1 2" key="1">
    <citation type="journal article" date="2019" name="Int. J. Syst. Evol. Microbiol.">
        <title>The Global Catalogue of Microorganisms (GCM) 10K type strain sequencing project: providing services to taxonomists for standard genome sequencing and annotation.</title>
        <authorList>
            <consortium name="The Broad Institute Genomics Platform"/>
            <consortium name="The Broad Institute Genome Sequencing Center for Infectious Disease"/>
            <person name="Wu L."/>
            <person name="Ma J."/>
        </authorList>
    </citation>
    <scope>NUCLEOTIDE SEQUENCE [LARGE SCALE GENOMIC DNA]</scope>
    <source>
        <strain evidence="1 2">JCM 14559</strain>
    </source>
</reference>
<proteinExistence type="predicted"/>
<sequence length="92" mass="9259">MTRPSPASRRPGLGAGLTALLPAAAPAASAGHRAAEQLMLLREAAVPVPALTAAVELLGLLADSQDAVTREAAAQVAVRLRTAVEAMAVPGW</sequence>
<accession>A0ABN2WRE9</accession>
<comment type="caution">
    <text evidence="1">The sequence shown here is derived from an EMBL/GenBank/DDBJ whole genome shotgun (WGS) entry which is preliminary data.</text>
</comment>